<evidence type="ECO:0000256" key="1">
    <source>
        <dbReference type="ARBA" id="ARBA00004127"/>
    </source>
</evidence>
<protein>
    <recommendedName>
        <fullName evidence="10">Palmitoyltransferase</fullName>
        <ecNumber evidence="10">2.3.1.225</ecNumber>
    </recommendedName>
</protein>
<dbReference type="GO" id="GO:0019706">
    <property type="term" value="F:protein-cysteine S-palmitoyltransferase activity"/>
    <property type="evidence" value="ECO:0007669"/>
    <property type="project" value="UniProtKB-EC"/>
</dbReference>
<keyword evidence="2 10" id="KW-0808">Transferase</keyword>
<dbReference type="PANTHER" id="PTHR22883">
    <property type="entry name" value="ZINC FINGER DHHC DOMAIN CONTAINING PROTEIN"/>
    <property type="match status" value="1"/>
</dbReference>
<gene>
    <name evidence="12" type="ORF">BSTOLATCC_MIC25352</name>
</gene>
<accession>A0AAU9J759</accession>
<dbReference type="Pfam" id="PF01529">
    <property type="entry name" value="DHHC"/>
    <property type="match status" value="1"/>
</dbReference>
<evidence type="ECO:0000259" key="11">
    <source>
        <dbReference type="Pfam" id="PF01529"/>
    </source>
</evidence>
<dbReference type="GO" id="GO:0006612">
    <property type="term" value="P:protein targeting to membrane"/>
    <property type="evidence" value="ECO:0007669"/>
    <property type="project" value="TreeGrafter"/>
</dbReference>
<evidence type="ECO:0000256" key="7">
    <source>
        <dbReference type="ARBA" id="ARBA00023288"/>
    </source>
</evidence>
<keyword evidence="5 10" id="KW-0472">Membrane</keyword>
<evidence type="ECO:0000256" key="9">
    <source>
        <dbReference type="ARBA" id="ARBA00048048"/>
    </source>
</evidence>
<dbReference type="Proteomes" id="UP001162131">
    <property type="component" value="Unassembled WGS sequence"/>
</dbReference>
<reference evidence="12" key="1">
    <citation type="submission" date="2021-09" db="EMBL/GenBank/DDBJ databases">
        <authorList>
            <consortium name="AG Swart"/>
            <person name="Singh M."/>
            <person name="Singh A."/>
            <person name="Seah K."/>
            <person name="Emmerich C."/>
        </authorList>
    </citation>
    <scope>NUCLEOTIDE SEQUENCE</scope>
    <source>
        <strain evidence="12">ATCC30299</strain>
    </source>
</reference>
<evidence type="ECO:0000313" key="13">
    <source>
        <dbReference type="Proteomes" id="UP001162131"/>
    </source>
</evidence>
<feature type="transmembrane region" description="Helical" evidence="10">
    <location>
        <begin position="37"/>
        <end position="56"/>
    </location>
</feature>
<evidence type="ECO:0000256" key="8">
    <source>
        <dbReference type="ARBA" id="ARBA00023315"/>
    </source>
</evidence>
<dbReference type="PROSITE" id="PS50216">
    <property type="entry name" value="DHHC"/>
    <property type="match status" value="1"/>
</dbReference>
<evidence type="ECO:0000256" key="6">
    <source>
        <dbReference type="ARBA" id="ARBA00023139"/>
    </source>
</evidence>
<comment type="caution">
    <text evidence="12">The sequence shown here is derived from an EMBL/GenBank/DDBJ whole genome shotgun (WGS) entry which is preliminary data.</text>
</comment>
<dbReference type="EC" id="2.3.1.225" evidence="10"/>
<feature type="domain" description="Palmitoyltransferase DHHC" evidence="11">
    <location>
        <begin position="111"/>
        <end position="243"/>
    </location>
</feature>
<feature type="transmembrane region" description="Helical" evidence="10">
    <location>
        <begin position="161"/>
        <end position="181"/>
    </location>
</feature>
<dbReference type="PANTHER" id="PTHR22883:SF43">
    <property type="entry name" value="PALMITOYLTRANSFERASE APP"/>
    <property type="match status" value="1"/>
</dbReference>
<comment type="similarity">
    <text evidence="10">Belongs to the DHHC palmitoyltransferase family.</text>
</comment>
<evidence type="ECO:0000256" key="4">
    <source>
        <dbReference type="ARBA" id="ARBA00022989"/>
    </source>
</evidence>
<feature type="transmembrane region" description="Helical" evidence="10">
    <location>
        <begin position="6"/>
        <end position="25"/>
    </location>
</feature>
<evidence type="ECO:0000313" key="12">
    <source>
        <dbReference type="EMBL" id="CAG9320117.1"/>
    </source>
</evidence>
<comment type="domain">
    <text evidence="10">The DHHC domain is required for palmitoyltransferase activity.</text>
</comment>
<keyword evidence="7" id="KW-0449">Lipoprotein</keyword>
<dbReference type="EMBL" id="CAJZBQ010000024">
    <property type="protein sequence ID" value="CAG9320117.1"/>
    <property type="molecule type" value="Genomic_DNA"/>
</dbReference>
<dbReference type="AlphaFoldDB" id="A0AAU9J759"/>
<evidence type="ECO:0000256" key="5">
    <source>
        <dbReference type="ARBA" id="ARBA00023136"/>
    </source>
</evidence>
<dbReference type="GO" id="GO:0005794">
    <property type="term" value="C:Golgi apparatus"/>
    <property type="evidence" value="ECO:0007669"/>
    <property type="project" value="TreeGrafter"/>
</dbReference>
<evidence type="ECO:0000256" key="2">
    <source>
        <dbReference type="ARBA" id="ARBA00022679"/>
    </source>
</evidence>
<feature type="transmembrane region" description="Helical" evidence="10">
    <location>
        <begin position="202"/>
        <end position="230"/>
    </location>
</feature>
<dbReference type="GO" id="GO:0005783">
    <property type="term" value="C:endoplasmic reticulum"/>
    <property type="evidence" value="ECO:0007669"/>
    <property type="project" value="TreeGrafter"/>
</dbReference>
<keyword evidence="13" id="KW-1185">Reference proteome</keyword>
<evidence type="ECO:0000256" key="3">
    <source>
        <dbReference type="ARBA" id="ARBA00022692"/>
    </source>
</evidence>
<keyword evidence="6" id="KW-0564">Palmitate</keyword>
<organism evidence="12 13">
    <name type="scientific">Blepharisma stoltei</name>
    <dbReference type="NCBI Taxonomy" id="1481888"/>
    <lineage>
        <taxon>Eukaryota</taxon>
        <taxon>Sar</taxon>
        <taxon>Alveolata</taxon>
        <taxon>Ciliophora</taxon>
        <taxon>Postciliodesmatophora</taxon>
        <taxon>Heterotrichea</taxon>
        <taxon>Heterotrichida</taxon>
        <taxon>Blepharismidae</taxon>
        <taxon>Blepharisma</taxon>
    </lineage>
</organism>
<dbReference type="InterPro" id="IPR039859">
    <property type="entry name" value="PFA4/ZDH16/20/ERF2-like"/>
</dbReference>
<keyword evidence="8 10" id="KW-0012">Acyltransferase</keyword>
<dbReference type="InterPro" id="IPR001594">
    <property type="entry name" value="Palmitoyltrfase_DHHC"/>
</dbReference>
<keyword evidence="4 10" id="KW-1133">Transmembrane helix</keyword>
<proteinExistence type="inferred from homology"/>
<comment type="subcellular location">
    <subcellularLocation>
        <location evidence="1">Endomembrane system</location>
        <topology evidence="1">Multi-pass membrane protein</topology>
    </subcellularLocation>
</comment>
<name>A0AAU9J759_9CILI</name>
<sequence length="336" mass="38184">MVGPDYHRAIITFIMILCPEVIFLATTSANKFNKNDGWIPIISLWLMIWSLSFLVITSTSDPGYLAKQIPPFARGPKGSPTISTALKNEPSKPSPMDSSYFEIPFCGRLTKMKFCKTCYILRPPRASHCFDCDLCVEKFDHHCPWLGNCIGKRNYKTFLGFLYSSTALIIFNFIFVVKNLIDISSDTKDMSIKNQITKAIDNAGGSIVLLMYISLIGWFVIGLTFFHTYLALIGKTSKEFIKKTWIKPKYNPYALRGFCSNFLGVLCSKKSPKRFLVENDLNIEGQVFEKSYSIGMIKSRLESSFSKFFNFQENKSIRRKEKNTNAKCSPELAISP</sequence>
<comment type="catalytic activity">
    <reaction evidence="9 10">
        <text>L-cysteinyl-[protein] + hexadecanoyl-CoA = S-hexadecanoyl-L-cysteinyl-[protein] + CoA</text>
        <dbReference type="Rhea" id="RHEA:36683"/>
        <dbReference type="Rhea" id="RHEA-COMP:10131"/>
        <dbReference type="Rhea" id="RHEA-COMP:11032"/>
        <dbReference type="ChEBI" id="CHEBI:29950"/>
        <dbReference type="ChEBI" id="CHEBI:57287"/>
        <dbReference type="ChEBI" id="CHEBI:57379"/>
        <dbReference type="ChEBI" id="CHEBI:74151"/>
        <dbReference type="EC" id="2.3.1.225"/>
    </reaction>
</comment>
<keyword evidence="3 10" id="KW-0812">Transmembrane</keyword>
<evidence type="ECO:0000256" key="10">
    <source>
        <dbReference type="RuleBase" id="RU079119"/>
    </source>
</evidence>